<comment type="caution">
    <text evidence="1">The sequence shown here is derived from an EMBL/GenBank/DDBJ whole genome shotgun (WGS) entry which is preliminary data.</text>
</comment>
<name>A0ABU5KI87_9BACL</name>
<reference evidence="1 2" key="1">
    <citation type="submission" date="2023-12" db="EMBL/GenBank/DDBJ databases">
        <title>Jeotgalibacillus haloalkaliphilus sp. nov., a novel salt-tolerant bacteria, isolated from the estuary of the Fenhe River into the Yellow River.</title>
        <authorList>
            <person name="Li Y."/>
        </authorList>
    </citation>
    <scope>NUCLEOTIDE SEQUENCE [LARGE SCALE GENOMIC DNA]</scope>
    <source>
        <strain evidence="1 2">HH7-29</strain>
    </source>
</reference>
<protein>
    <submittedName>
        <fullName evidence="1">Uncharacterized protein</fullName>
    </submittedName>
</protein>
<evidence type="ECO:0000313" key="2">
    <source>
        <dbReference type="Proteomes" id="UP001292084"/>
    </source>
</evidence>
<accession>A0ABU5KI87</accession>
<gene>
    <name evidence="1" type="ORF">UFB30_01880</name>
</gene>
<evidence type="ECO:0000313" key="1">
    <source>
        <dbReference type="EMBL" id="MDZ5710946.1"/>
    </source>
</evidence>
<dbReference type="Proteomes" id="UP001292084">
    <property type="component" value="Unassembled WGS sequence"/>
</dbReference>
<proteinExistence type="predicted"/>
<keyword evidence="2" id="KW-1185">Reference proteome</keyword>
<sequence length="41" mass="4801">MKEKQVGLMEFTYPAEGNMSNHEGNRPLLKKMKESFPELME</sequence>
<organism evidence="1 2">
    <name type="scientific">Jeotgalibacillus haloalkalitolerans</name>
    <dbReference type="NCBI Taxonomy" id="3104292"/>
    <lineage>
        <taxon>Bacteria</taxon>
        <taxon>Bacillati</taxon>
        <taxon>Bacillota</taxon>
        <taxon>Bacilli</taxon>
        <taxon>Bacillales</taxon>
        <taxon>Caryophanaceae</taxon>
        <taxon>Jeotgalibacillus</taxon>
    </lineage>
</organism>
<dbReference type="EMBL" id="JAXQNN010000001">
    <property type="protein sequence ID" value="MDZ5710946.1"/>
    <property type="molecule type" value="Genomic_DNA"/>
</dbReference>
<dbReference type="RefSeq" id="WP_322419974.1">
    <property type="nucleotide sequence ID" value="NZ_JAXQNN010000001.1"/>
</dbReference>